<sequence>MSWNPVEPLAVDSRGNLLVSFRAGGEDAPPGDAPTPLALTALWHGGRVLLVHDRYRDAWELPGGGIEPGESAREAAVRELREETGHEPDGPLRFVGHAGFVLAPGERREYGALFTGRASGLRAFEPDAEISGICWWDPNSPPPGRVARLDLHLARLSGEPIARPGGHPLT</sequence>
<comment type="similarity">
    <text evidence="2 4">Belongs to the Nudix hydrolase family.</text>
</comment>
<reference evidence="7" key="1">
    <citation type="journal article" date="2019" name="Int. J. Syst. Evol. Microbiol.">
        <title>The Global Catalogue of Microorganisms (GCM) 10K type strain sequencing project: providing services to taxonomists for standard genome sequencing and annotation.</title>
        <authorList>
            <consortium name="The Broad Institute Genomics Platform"/>
            <consortium name="The Broad Institute Genome Sequencing Center for Infectious Disease"/>
            <person name="Wu L."/>
            <person name="Ma J."/>
        </authorList>
    </citation>
    <scope>NUCLEOTIDE SEQUENCE [LARGE SCALE GENOMIC DNA]</scope>
    <source>
        <strain evidence="7">ICMP 257</strain>
    </source>
</reference>
<evidence type="ECO:0000256" key="4">
    <source>
        <dbReference type="RuleBase" id="RU003476"/>
    </source>
</evidence>
<name>A0ABV9V498_STRAZ</name>
<evidence type="ECO:0000313" key="7">
    <source>
        <dbReference type="Proteomes" id="UP001595908"/>
    </source>
</evidence>
<dbReference type="PANTHER" id="PTHR43046:SF14">
    <property type="entry name" value="MUTT_NUDIX FAMILY PROTEIN"/>
    <property type="match status" value="1"/>
</dbReference>
<comment type="caution">
    <text evidence="6">The sequence shown here is derived from an EMBL/GenBank/DDBJ whole genome shotgun (WGS) entry which is preliminary data.</text>
</comment>
<evidence type="ECO:0000259" key="5">
    <source>
        <dbReference type="PROSITE" id="PS51462"/>
    </source>
</evidence>
<dbReference type="PRINTS" id="PR00502">
    <property type="entry name" value="NUDIXFAMILY"/>
</dbReference>
<dbReference type="RefSeq" id="WP_033297124.1">
    <property type="nucleotide sequence ID" value="NZ_JBHSJE010000001.1"/>
</dbReference>
<keyword evidence="3 4" id="KW-0378">Hydrolase</keyword>
<gene>
    <name evidence="6" type="ORF">ACFPL4_06540</name>
</gene>
<dbReference type="InterPro" id="IPR015797">
    <property type="entry name" value="NUDIX_hydrolase-like_dom_sf"/>
</dbReference>
<dbReference type="PROSITE" id="PS51462">
    <property type="entry name" value="NUDIX"/>
    <property type="match status" value="1"/>
</dbReference>
<dbReference type="InterPro" id="IPR000086">
    <property type="entry name" value="NUDIX_hydrolase_dom"/>
</dbReference>
<evidence type="ECO:0000256" key="3">
    <source>
        <dbReference type="ARBA" id="ARBA00022801"/>
    </source>
</evidence>
<dbReference type="PROSITE" id="PS00893">
    <property type="entry name" value="NUDIX_BOX"/>
    <property type="match status" value="1"/>
</dbReference>
<dbReference type="InterPro" id="IPR020084">
    <property type="entry name" value="NUDIX_hydrolase_CS"/>
</dbReference>
<organism evidence="6 7">
    <name type="scientific">Streptomyces atroolivaceus</name>
    <dbReference type="NCBI Taxonomy" id="66869"/>
    <lineage>
        <taxon>Bacteria</taxon>
        <taxon>Bacillati</taxon>
        <taxon>Actinomycetota</taxon>
        <taxon>Actinomycetes</taxon>
        <taxon>Kitasatosporales</taxon>
        <taxon>Streptomycetaceae</taxon>
        <taxon>Streptomyces</taxon>
    </lineage>
</organism>
<evidence type="ECO:0000256" key="2">
    <source>
        <dbReference type="ARBA" id="ARBA00005582"/>
    </source>
</evidence>
<feature type="domain" description="Nudix hydrolase" evidence="5">
    <location>
        <begin position="29"/>
        <end position="159"/>
    </location>
</feature>
<evidence type="ECO:0000256" key="1">
    <source>
        <dbReference type="ARBA" id="ARBA00001946"/>
    </source>
</evidence>
<proteinExistence type="inferred from homology"/>
<dbReference type="EMBL" id="JBHSJE010000001">
    <property type="protein sequence ID" value="MFC4978023.1"/>
    <property type="molecule type" value="Genomic_DNA"/>
</dbReference>
<accession>A0ABV9V498</accession>
<dbReference type="Pfam" id="PF00293">
    <property type="entry name" value="NUDIX"/>
    <property type="match status" value="1"/>
</dbReference>
<comment type="cofactor">
    <cofactor evidence="1">
        <name>Mg(2+)</name>
        <dbReference type="ChEBI" id="CHEBI:18420"/>
    </cofactor>
</comment>
<dbReference type="PANTHER" id="PTHR43046">
    <property type="entry name" value="GDP-MANNOSE MANNOSYL HYDROLASE"/>
    <property type="match status" value="1"/>
</dbReference>
<evidence type="ECO:0000313" key="6">
    <source>
        <dbReference type="EMBL" id="MFC4978023.1"/>
    </source>
</evidence>
<dbReference type="SUPFAM" id="SSF55811">
    <property type="entry name" value="Nudix"/>
    <property type="match status" value="1"/>
</dbReference>
<dbReference type="Proteomes" id="UP001595908">
    <property type="component" value="Unassembled WGS sequence"/>
</dbReference>
<protein>
    <submittedName>
        <fullName evidence="6">NUDIX domain-containing protein</fullName>
    </submittedName>
</protein>
<dbReference type="GeneID" id="31231557"/>
<dbReference type="Gene3D" id="3.90.79.10">
    <property type="entry name" value="Nucleoside Triphosphate Pyrophosphohydrolase"/>
    <property type="match status" value="1"/>
</dbReference>
<keyword evidence="7" id="KW-1185">Reference proteome</keyword>
<dbReference type="InterPro" id="IPR020476">
    <property type="entry name" value="Nudix_hydrolase"/>
</dbReference>